<accession>A0AAN7BQC9</accession>
<dbReference type="GO" id="GO:0003735">
    <property type="term" value="F:structural constituent of ribosome"/>
    <property type="evidence" value="ECO:0007669"/>
    <property type="project" value="TreeGrafter"/>
</dbReference>
<organism evidence="7 8">
    <name type="scientific">Podospora fimiseda</name>
    <dbReference type="NCBI Taxonomy" id="252190"/>
    <lineage>
        <taxon>Eukaryota</taxon>
        <taxon>Fungi</taxon>
        <taxon>Dikarya</taxon>
        <taxon>Ascomycota</taxon>
        <taxon>Pezizomycotina</taxon>
        <taxon>Sordariomycetes</taxon>
        <taxon>Sordariomycetidae</taxon>
        <taxon>Sordariales</taxon>
        <taxon>Podosporaceae</taxon>
        <taxon>Podospora</taxon>
    </lineage>
</organism>
<reference evidence="7" key="2">
    <citation type="submission" date="2023-05" db="EMBL/GenBank/DDBJ databases">
        <authorList>
            <consortium name="Lawrence Berkeley National Laboratory"/>
            <person name="Steindorff A."/>
            <person name="Hensen N."/>
            <person name="Bonometti L."/>
            <person name="Westerberg I."/>
            <person name="Brannstrom I.O."/>
            <person name="Guillou S."/>
            <person name="Cros-Aarteil S."/>
            <person name="Calhoun S."/>
            <person name="Haridas S."/>
            <person name="Kuo A."/>
            <person name="Mondo S."/>
            <person name="Pangilinan J."/>
            <person name="Riley R."/>
            <person name="Labutti K."/>
            <person name="Andreopoulos B."/>
            <person name="Lipzen A."/>
            <person name="Chen C."/>
            <person name="Yanf M."/>
            <person name="Daum C."/>
            <person name="Ng V."/>
            <person name="Clum A."/>
            <person name="Ohm R."/>
            <person name="Martin F."/>
            <person name="Silar P."/>
            <person name="Natvig D."/>
            <person name="Lalanne C."/>
            <person name="Gautier V."/>
            <person name="Ament-Velasquez S.L."/>
            <person name="Kruys A."/>
            <person name="Hutchinson M.I."/>
            <person name="Powell A.J."/>
            <person name="Barry K."/>
            <person name="Miller A.N."/>
            <person name="Grigoriev I.V."/>
            <person name="Debuchy R."/>
            <person name="Gladieux P."/>
            <person name="Thoren M.H."/>
            <person name="Johannesson H."/>
        </authorList>
    </citation>
    <scope>NUCLEOTIDE SEQUENCE</scope>
    <source>
        <strain evidence="7">CBS 990.96</strain>
    </source>
</reference>
<name>A0AAN7BQC9_9PEZI</name>
<evidence type="ECO:0000313" key="7">
    <source>
        <dbReference type="EMBL" id="KAK4227562.1"/>
    </source>
</evidence>
<evidence type="ECO:0000256" key="3">
    <source>
        <dbReference type="ARBA" id="ARBA00022980"/>
    </source>
</evidence>
<keyword evidence="3 7" id="KW-0689">Ribosomal protein</keyword>
<reference evidence="7" key="1">
    <citation type="journal article" date="2023" name="Mol. Phylogenet. Evol.">
        <title>Genome-scale phylogeny and comparative genomics of the fungal order Sordariales.</title>
        <authorList>
            <person name="Hensen N."/>
            <person name="Bonometti L."/>
            <person name="Westerberg I."/>
            <person name="Brannstrom I.O."/>
            <person name="Guillou S."/>
            <person name="Cros-Aarteil S."/>
            <person name="Calhoun S."/>
            <person name="Haridas S."/>
            <person name="Kuo A."/>
            <person name="Mondo S."/>
            <person name="Pangilinan J."/>
            <person name="Riley R."/>
            <person name="LaButti K."/>
            <person name="Andreopoulos B."/>
            <person name="Lipzen A."/>
            <person name="Chen C."/>
            <person name="Yan M."/>
            <person name="Daum C."/>
            <person name="Ng V."/>
            <person name="Clum A."/>
            <person name="Steindorff A."/>
            <person name="Ohm R.A."/>
            <person name="Martin F."/>
            <person name="Silar P."/>
            <person name="Natvig D.O."/>
            <person name="Lalanne C."/>
            <person name="Gautier V."/>
            <person name="Ament-Velasquez S.L."/>
            <person name="Kruys A."/>
            <person name="Hutchinson M.I."/>
            <person name="Powell A.J."/>
            <person name="Barry K."/>
            <person name="Miller A.N."/>
            <person name="Grigoriev I.V."/>
            <person name="Debuchy R."/>
            <person name="Gladieux P."/>
            <person name="Hiltunen Thoren M."/>
            <person name="Johannesson H."/>
        </authorList>
    </citation>
    <scope>NUCLEOTIDE SEQUENCE</scope>
    <source>
        <strain evidence="7">CBS 990.96</strain>
    </source>
</reference>
<comment type="subcellular location">
    <subcellularLocation>
        <location evidence="1">Mitochondrion</location>
    </subcellularLocation>
</comment>
<dbReference type="InterPro" id="IPR042776">
    <property type="entry name" value="Ribosomal_mL53_fung"/>
</dbReference>
<comment type="similarity">
    <text evidence="2">Belongs to the mitochondrion-specific ribosomal protein mL53 family.</text>
</comment>
<dbReference type="PANTHER" id="PTHR28236">
    <property type="entry name" value="54S RIBOSOMAL PROTEIN L44, MITOCHONDRIAL"/>
    <property type="match status" value="1"/>
</dbReference>
<sequence>MITNFITQVSTKFNPFSASSKPARLFLASLPPNARSSGGMTIQTQLLPRNSTEKPTLYVKFKDGKEMNLDPSVLGIKSIVEEVDRHSRILKKAADLANA</sequence>
<dbReference type="InterPro" id="IPR019716">
    <property type="entry name" value="Ribosomal_mL53"/>
</dbReference>
<dbReference type="AlphaFoldDB" id="A0AAN7BQC9"/>
<dbReference type="Pfam" id="PF10780">
    <property type="entry name" value="MRP_L53"/>
    <property type="match status" value="1"/>
</dbReference>
<dbReference type="Proteomes" id="UP001301958">
    <property type="component" value="Unassembled WGS sequence"/>
</dbReference>
<evidence type="ECO:0000256" key="4">
    <source>
        <dbReference type="ARBA" id="ARBA00023128"/>
    </source>
</evidence>
<keyword evidence="5" id="KW-0687">Ribonucleoprotein</keyword>
<evidence type="ECO:0000256" key="5">
    <source>
        <dbReference type="ARBA" id="ARBA00023274"/>
    </source>
</evidence>
<evidence type="ECO:0000256" key="1">
    <source>
        <dbReference type="ARBA" id="ARBA00004173"/>
    </source>
</evidence>
<dbReference type="Gene3D" id="3.40.30.10">
    <property type="entry name" value="Glutaredoxin"/>
    <property type="match status" value="1"/>
</dbReference>
<keyword evidence="8" id="KW-1185">Reference proteome</keyword>
<evidence type="ECO:0000313" key="8">
    <source>
        <dbReference type="Proteomes" id="UP001301958"/>
    </source>
</evidence>
<dbReference type="FunFam" id="3.40.30.10:FF:000260">
    <property type="entry name" value="Mitochondrial ribosomal protein L44"/>
    <property type="match status" value="1"/>
</dbReference>
<dbReference type="EMBL" id="MU865329">
    <property type="protein sequence ID" value="KAK4227562.1"/>
    <property type="molecule type" value="Genomic_DNA"/>
</dbReference>
<proteinExistence type="inferred from homology"/>
<keyword evidence="4" id="KW-0496">Mitochondrion</keyword>
<dbReference type="PANTHER" id="PTHR28236:SF1">
    <property type="entry name" value="LARGE RIBOSOMAL SUBUNIT PROTEIN ML53"/>
    <property type="match status" value="1"/>
</dbReference>
<comment type="caution">
    <text evidence="7">The sequence shown here is derived from an EMBL/GenBank/DDBJ whole genome shotgun (WGS) entry which is preliminary data.</text>
</comment>
<evidence type="ECO:0000256" key="6">
    <source>
        <dbReference type="ARBA" id="ARBA00035180"/>
    </source>
</evidence>
<dbReference type="GO" id="GO:0005762">
    <property type="term" value="C:mitochondrial large ribosomal subunit"/>
    <property type="evidence" value="ECO:0007669"/>
    <property type="project" value="TreeGrafter"/>
</dbReference>
<protein>
    <recommendedName>
        <fullName evidence="6">Large ribosomal subunit protein mL53</fullName>
    </recommendedName>
</protein>
<evidence type="ECO:0000256" key="2">
    <source>
        <dbReference type="ARBA" id="ARBA00005557"/>
    </source>
</evidence>
<gene>
    <name evidence="7" type="ORF">QBC38DRAFT_477280</name>
</gene>